<comment type="caution">
    <text evidence="2">The sequence shown here is derived from an EMBL/GenBank/DDBJ whole genome shotgun (WGS) entry which is preliminary data.</text>
</comment>
<proteinExistence type="predicted"/>
<evidence type="ECO:0000313" key="3">
    <source>
        <dbReference type="Proteomes" id="UP001295420"/>
    </source>
</evidence>
<dbReference type="AlphaFoldDB" id="A0AAU9Q0N8"/>
<dbReference type="Proteomes" id="UP001295420">
    <property type="component" value="Unassembled WGS sequence"/>
</dbReference>
<gene>
    <name evidence="2" type="ORF">THF1D04_120090</name>
</gene>
<protein>
    <submittedName>
        <fullName evidence="2">Uncharacterized protein</fullName>
    </submittedName>
</protein>
<sequence length="49" mass="5563">MQYSTPHNLIDNPSKSPRKNEGGIMDISRQIGRGVREFTPTNLALFTHH</sequence>
<accession>A0AAU9Q0N8</accession>
<evidence type="ECO:0000256" key="1">
    <source>
        <dbReference type="SAM" id="MobiDB-lite"/>
    </source>
</evidence>
<evidence type="ECO:0000313" key="2">
    <source>
        <dbReference type="EMBL" id="CAH1522797.1"/>
    </source>
</evidence>
<feature type="compositionally biased region" description="Polar residues" evidence="1">
    <location>
        <begin position="1"/>
        <end position="15"/>
    </location>
</feature>
<reference evidence="2" key="1">
    <citation type="submission" date="2022-01" db="EMBL/GenBank/DDBJ databases">
        <authorList>
            <person name="Lagorce A."/>
        </authorList>
    </citation>
    <scope>NUCLEOTIDE SEQUENCE</scope>
    <source>
        <strain evidence="2">Th15_F1_D04</strain>
    </source>
</reference>
<dbReference type="EMBL" id="CAKMTQ010000004">
    <property type="protein sequence ID" value="CAH1522797.1"/>
    <property type="molecule type" value="Genomic_DNA"/>
</dbReference>
<organism evidence="2 3">
    <name type="scientific">Vibrio owensii</name>
    <dbReference type="NCBI Taxonomy" id="696485"/>
    <lineage>
        <taxon>Bacteria</taxon>
        <taxon>Pseudomonadati</taxon>
        <taxon>Pseudomonadota</taxon>
        <taxon>Gammaproteobacteria</taxon>
        <taxon>Vibrionales</taxon>
        <taxon>Vibrionaceae</taxon>
        <taxon>Vibrio</taxon>
    </lineage>
</organism>
<feature type="region of interest" description="Disordered" evidence="1">
    <location>
        <begin position="1"/>
        <end position="25"/>
    </location>
</feature>
<name>A0AAU9Q0N8_9VIBR</name>